<dbReference type="InterPro" id="IPR032396">
    <property type="entry name" value="SAS-6_N"/>
</dbReference>
<dbReference type="Pfam" id="PF16531">
    <property type="entry name" value="SAS-6_N"/>
    <property type="match status" value="1"/>
</dbReference>
<dbReference type="InterPro" id="IPR038558">
    <property type="entry name" value="SAS-6_N_sf"/>
</dbReference>
<dbReference type="EMBL" id="BPLF01000002">
    <property type="protein sequence ID" value="GIX63187.1"/>
    <property type="molecule type" value="Genomic_DNA"/>
</dbReference>
<evidence type="ECO:0000313" key="3">
    <source>
        <dbReference type="Proteomes" id="UP001497744"/>
    </source>
</evidence>
<dbReference type="RefSeq" id="XP_067715256.1">
    <property type="nucleotide sequence ID" value="XM_067859155.1"/>
</dbReference>
<dbReference type="Gene3D" id="2.170.210.20">
    <property type="entry name" value="Spindle assembly abnormal protein 6, N-terminal domain"/>
    <property type="match status" value="1"/>
</dbReference>
<accession>A0AAV4LSF0</accession>
<protein>
    <submittedName>
        <fullName evidence="2">DNA primase small subunit</fullName>
    </submittedName>
</protein>
<feature type="domain" description="Spindle assembly abnormal protein 6 N-terminal" evidence="1">
    <location>
        <begin position="33"/>
        <end position="160"/>
    </location>
</feature>
<keyword evidence="3" id="KW-1185">Reference proteome</keyword>
<dbReference type="PANTHER" id="PTHR34230">
    <property type="entry name" value="ASSEMBLY ABNORMAL PROTEIN 6, PUTATIVE-RELATED"/>
    <property type="match status" value="1"/>
</dbReference>
<proteinExistence type="predicted"/>
<dbReference type="GeneID" id="94194668"/>
<gene>
    <name evidence="2" type="ORF">BcabD6B2_26220</name>
</gene>
<dbReference type="Proteomes" id="UP001497744">
    <property type="component" value="Unassembled WGS sequence"/>
</dbReference>
<dbReference type="PANTHER" id="PTHR34230:SF2">
    <property type="entry name" value="SPINDLE ASSEMBLY ABNORMAL PROTEIN 6 N-TERMINAL DOMAIN-CONTAINING PROTEIN"/>
    <property type="match status" value="1"/>
</dbReference>
<evidence type="ECO:0000313" key="2">
    <source>
        <dbReference type="EMBL" id="GIX63187.1"/>
    </source>
</evidence>
<reference evidence="2 3" key="1">
    <citation type="submission" date="2021-06" db="EMBL/GenBank/DDBJ databases">
        <title>Genome sequence of Babesia caballi.</title>
        <authorList>
            <person name="Yamagishi J."/>
            <person name="Kidaka T."/>
            <person name="Ochi A."/>
        </authorList>
    </citation>
    <scope>NUCLEOTIDE SEQUENCE [LARGE SCALE GENOMIC DNA]</scope>
    <source>
        <strain evidence="2">USDA-D6B2</strain>
    </source>
</reference>
<dbReference type="AlphaFoldDB" id="A0AAV4LSF0"/>
<name>A0AAV4LSF0_BABCB</name>
<comment type="caution">
    <text evidence="2">The sequence shown here is derived from an EMBL/GenBank/DDBJ whole genome shotgun (WGS) entry which is preliminary data.</text>
</comment>
<organism evidence="2 3">
    <name type="scientific">Babesia caballi</name>
    <dbReference type="NCBI Taxonomy" id="5871"/>
    <lineage>
        <taxon>Eukaryota</taxon>
        <taxon>Sar</taxon>
        <taxon>Alveolata</taxon>
        <taxon>Apicomplexa</taxon>
        <taxon>Aconoidasida</taxon>
        <taxon>Piroplasmida</taxon>
        <taxon>Babesiidae</taxon>
        <taxon>Babesia</taxon>
    </lineage>
</organism>
<evidence type="ECO:0000259" key="1">
    <source>
        <dbReference type="Pfam" id="PF16531"/>
    </source>
</evidence>
<sequence>MPCAEGMCSSPTVRSSLEDPALRNGMSIYLFRECQTEIRDAASELGSLQCILNYKVLCGADAVEVEITSESDLFFNYIHRVTKDDYRGISERQRLTASFELYHVTISKMIVSCIESQTFQALLFLKGTEGTLQFVQVICSTCKHKAAQNAEYKFIELLECSLQRANEFRVVDNITYRYNFLKDRLNHFGKHLEVRPSTRQPNVCRKSTPF</sequence>